<keyword evidence="2" id="KW-1185">Reference proteome</keyword>
<sequence>MPEGRRHSDSNESRTPVVKMFRTLQAQLDDRYDRSERLARLGRDVATESRRIVTLLNRADSDGERDEVLVEAHRRLCELNDSALREMGADLKGQDYYLYLRSFTVGLQEYVRAVTFFHYLKDGRLVTLDEVNKALVFEVQAEEPESDMAALNGPTASPDDKSPEGDTHFSLEVTPTDYLYGVADMAGELGRMSVSALGRGDLEEPGAICRFLRDVYAGFVSCGFVAVQGTWRSRDACHRTWALLQNVLEVEKTCYAVKLHGSKVPQAVLSLLDPPI</sequence>
<dbReference type="EMBL" id="CM023476">
    <property type="protein sequence ID" value="KAH7942002.1"/>
    <property type="molecule type" value="Genomic_DNA"/>
</dbReference>
<comment type="caution">
    <text evidence="1">The sequence shown here is derived from an EMBL/GenBank/DDBJ whole genome shotgun (WGS) entry which is preliminary data.</text>
</comment>
<protein>
    <submittedName>
        <fullName evidence="1">Uncharacterized protein</fullName>
    </submittedName>
</protein>
<reference evidence="1" key="1">
    <citation type="submission" date="2020-05" db="EMBL/GenBank/DDBJ databases">
        <title>Large-scale comparative analyses of tick genomes elucidate their genetic diversity and vector capacities.</title>
        <authorList>
            <person name="Jia N."/>
            <person name="Wang J."/>
            <person name="Shi W."/>
            <person name="Du L."/>
            <person name="Sun Y."/>
            <person name="Zhan W."/>
            <person name="Jiang J."/>
            <person name="Wang Q."/>
            <person name="Zhang B."/>
            <person name="Ji P."/>
            <person name="Sakyi L.B."/>
            <person name="Cui X."/>
            <person name="Yuan T."/>
            <person name="Jiang B."/>
            <person name="Yang W."/>
            <person name="Lam T.T.-Y."/>
            <person name="Chang Q."/>
            <person name="Ding S."/>
            <person name="Wang X."/>
            <person name="Zhu J."/>
            <person name="Ruan X."/>
            <person name="Zhao L."/>
            <person name="Wei J."/>
            <person name="Que T."/>
            <person name="Du C."/>
            <person name="Cheng J."/>
            <person name="Dai P."/>
            <person name="Han X."/>
            <person name="Huang E."/>
            <person name="Gao Y."/>
            <person name="Liu J."/>
            <person name="Shao H."/>
            <person name="Ye R."/>
            <person name="Li L."/>
            <person name="Wei W."/>
            <person name="Wang X."/>
            <person name="Wang C."/>
            <person name="Yang T."/>
            <person name="Huo Q."/>
            <person name="Li W."/>
            <person name="Guo W."/>
            <person name="Chen H."/>
            <person name="Zhou L."/>
            <person name="Ni X."/>
            <person name="Tian J."/>
            <person name="Zhou Y."/>
            <person name="Sheng Y."/>
            <person name="Liu T."/>
            <person name="Pan Y."/>
            <person name="Xia L."/>
            <person name="Li J."/>
            <person name="Zhao F."/>
            <person name="Cao W."/>
        </authorList>
    </citation>
    <scope>NUCLEOTIDE SEQUENCE</scope>
    <source>
        <strain evidence="1">Dsil-2018</strain>
    </source>
</reference>
<proteinExistence type="predicted"/>
<evidence type="ECO:0000313" key="1">
    <source>
        <dbReference type="EMBL" id="KAH7942002.1"/>
    </source>
</evidence>
<organism evidence="1 2">
    <name type="scientific">Dermacentor silvarum</name>
    <name type="common">Tick</name>
    <dbReference type="NCBI Taxonomy" id="543639"/>
    <lineage>
        <taxon>Eukaryota</taxon>
        <taxon>Metazoa</taxon>
        <taxon>Ecdysozoa</taxon>
        <taxon>Arthropoda</taxon>
        <taxon>Chelicerata</taxon>
        <taxon>Arachnida</taxon>
        <taxon>Acari</taxon>
        <taxon>Parasitiformes</taxon>
        <taxon>Ixodida</taxon>
        <taxon>Ixodoidea</taxon>
        <taxon>Ixodidae</taxon>
        <taxon>Rhipicephalinae</taxon>
        <taxon>Dermacentor</taxon>
    </lineage>
</organism>
<name>A0ACB8CH09_DERSI</name>
<accession>A0ACB8CH09</accession>
<gene>
    <name evidence="1" type="ORF">HPB49_019485</name>
</gene>
<dbReference type="Proteomes" id="UP000821865">
    <property type="component" value="Chromosome 7"/>
</dbReference>
<evidence type="ECO:0000313" key="2">
    <source>
        <dbReference type="Proteomes" id="UP000821865"/>
    </source>
</evidence>